<gene>
    <name evidence="5" type="ORF">A3E36_02100</name>
</gene>
<evidence type="ECO:0000256" key="3">
    <source>
        <dbReference type="ARBA" id="ARBA00022691"/>
    </source>
</evidence>
<proteinExistence type="predicted"/>
<dbReference type="GO" id="GO:0032259">
    <property type="term" value="P:methylation"/>
    <property type="evidence" value="ECO:0007669"/>
    <property type="project" value="UniProtKB-KW"/>
</dbReference>
<dbReference type="InterPro" id="IPR041698">
    <property type="entry name" value="Methyltransf_25"/>
</dbReference>
<evidence type="ECO:0000259" key="4">
    <source>
        <dbReference type="Pfam" id="PF13649"/>
    </source>
</evidence>
<protein>
    <recommendedName>
        <fullName evidence="4">Methyltransferase domain-containing protein</fullName>
    </recommendedName>
</protein>
<evidence type="ECO:0000313" key="5">
    <source>
        <dbReference type="EMBL" id="OGY37310.1"/>
    </source>
</evidence>
<dbReference type="SUPFAM" id="SSF53335">
    <property type="entry name" value="S-adenosyl-L-methionine-dependent methyltransferases"/>
    <property type="match status" value="1"/>
</dbReference>
<comment type="caution">
    <text evidence="5">The sequence shown here is derived from an EMBL/GenBank/DDBJ whole genome shotgun (WGS) entry which is preliminary data.</text>
</comment>
<dbReference type="PANTHER" id="PTHR43464">
    <property type="entry name" value="METHYLTRANSFERASE"/>
    <property type="match status" value="1"/>
</dbReference>
<sequence length="184" mass="20175">MYSLAYHKFAAKMIGNNKEILDIGCSEGLGTMLLAEFATYVLGVDIDAPAIESAKKNFGRENVEFQAADILTAPIRGNFDAAVSFDVIEHIYPEHAAAFIDTYADHLKPDGIAIVGTPNITSNQYANARTQSGHVNLYSAERLKEELGRRFENVFMFSVNDEVIHTGFSPMAHYLIAMGVGVKP</sequence>
<dbReference type="Gene3D" id="3.40.50.150">
    <property type="entry name" value="Vaccinia Virus protein VP39"/>
    <property type="match status" value="1"/>
</dbReference>
<dbReference type="AlphaFoldDB" id="A0A1G1XCJ5"/>
<keyword evidence="2" id="KW-0808">Transferase</keyword>
<keyword evidence="3" id="KW-0949">S-adenosyl-L-methionine</keyword>
<evidence type="ECO:0000256" key="1">
    <source>
        <dbReference type="ARBA" id="ARBA00022603"/>
    </source>
</evidence>
<organism evidence="5 6">
    <name type="scientific">Candidatus Andersenbacteria bacterium RIFCSPHIGHO2_12_FULL_45_11b</name>
    <dbReference type="NCBI Taxonomy" id="1797282"/>
    <lineage>
        <taxon>Bacteria</taxon>
        <taxon>Candidatus Anderseniibacteriota</taxon>
    </lineage>
</organism>
<evidence type="ECO:0000256" key="2">
    <source>
        <dbReference type="ARBA" id="ARBA00022679"/>
    </source>
</evidence>
<dbReference type="Proteomes" id="UP000177941">
    <property type="component" value="Unassembled WGS sequence"/>
</dbReference>
<dbReference type="PANTHER" id="PTHR43464:SF19">
    <property type="entry name" value="UBIQUINONE BIOSYNTHESIS O-METHYLTRANSFERASE, MITOCHONDRIAL"/>
    <property type="match status" value="1"/>
</dbReference>
<dbReference type="InterPro" id="IPR029063">
    <property type="entry name" value="SAM-dependent_MTases_sf"/>
</dbReference>
<dbReference type="GO" id="GO:0008168">
    <property type="term" value="F:methyltransferase activity"/>
    <property type="evidence" value="ECO:0007669"/>
    <property type="project" value="UniProtKB-KW"/>
</dbReference>
<dbReference type="Pfam" id="PF13649">
    <property type="entry name" value="Methyltransf_25"/>
    <property type="match status" value="1"/>
</dbReference>
<dbReference type="EMBL" id="MHHS01000013">
    <property type="protein sequence ID" value="OGY37310.1"/>
    <property type="molecule type" value="Genomic_DNA"/>
</dbReference>
<reference evidence="5 6" key="1">
    <citation type="journal article" date="2016" name="Nat. Commun.">
        <title>Thousands of microbial genomes shed light on interconnected biogeochemical processes in an aquifer system.</title>
        <authorList>
            <person name="Anantharaman K."/>
            <person name="Brown C.T."/>
            <person name="Hug L.A."/>
            <person name="Sharon I."/>
            <person name="Castelle C.J."/>
            <person name="Probst A.J."/>
            <person name="Thomas B.C."/>
            <person name="Singh A."/>
            <person name="Wilkins M.J."/>
            <person name="Karaoz U."/>
            <person name="Brodie E.L."/>
            <person name="Williams K.H."/>
            <person name="Hubbard S.S."/>
            <person name="Banfield J.F."/>
        </authorList>
    </citation>
    <scope>NUCLEOTIDE SEQUENCE [LARGE SCALE GENOMIC DNA]</scope>
</reference>
<name>A0A1G1XCJ5_9BACT</name>
<evidence type="ECO:0000313" key="6">
    <source>
        <dbReference type="Proteomes" id="UP000177941"/>
    </source>
</evidence>
<keyword evidence="1" id="KW-0489">Methyltransferase</keyword>
<dbReference type="CDD" id="cd02440">
    <property type="entry name" value="AdoMet_MTases"/>
    <property type="match status" value="1"/>
</dbReference>
<accession>A0A1G1XCJ5</accession>
<feature type="domain" description="Methyltransferase" evidence="4">
    <location>
        <begin position="20"/>
        <end position="111"/>
    </location>
</feature>